<evidence type="ECO:0000313" key="12">
    <source>
        <dbReference type="EMBL" id="PSL44532.1"/>
    </source>
</evidence>
<evidence type="ECO:0000313" key="13">
    <source>
        <dbReference type="Proteomes" id="UP000242310"/>
    </source>
</evidence>
<dbReference type="Gene3D" id="2.60.120.560">
    <property type="entry name" value="Exo-inulinase, domain 1"/>
    <property type="match status" value="1"/>
</dbReference>
<dbReference type="Proteomes" id="UP000242310">
    <property type="component" value="Unassembled WGS sequence"/>
</dbReference>
<organism evidence="12 13">
    <name type="scientific">Salsuginibacillus halophilus</name>
    <dbReference type="NCBI Taxonomy" id="517424"/>
    <lineage>
        <taxon>Bacteria</taxon>
        <taxon>Bacillati</taxon>
        <taxon>Bacillota</taxon>
        <taxon>Bacilli</taxon>
        <taxon>Bacillales</taxon>
        <taxon>Bacillaceae</taxon>
        <taxon>Salsuginibacillus</taxon>
    </lineage>
</organism>
<dbReference type="InterPro" id="IPR006232">
    <property type="entry name" value="Suc6P_hydrolase"/>
</dbReference>
<keyword evidence="13" id="KW-1185">Reference proteome</keyword>
<dbReference type="EMBL" id="PYAV01000008">
    <property type="protein sequence ID" value="PSL44532.1"/>
    <property type="molecule type" value="Genomic_DNA"/>
</dbReference>
<comment type="catalytic activity">
    <reaction evidence="8">
        <text>Hydrolysis of terminal non-reducing beta-D-fructofuranoside residues in beta-D-fructofuranosides.</text>
        <dbReference type="EC" id="3.2.1.26"/>
    </reaction>
</comment>
<dbReference type="GO" id="GO:0005737">
    <property type="term" value="C:cytoplasm"/>
    <property type="evidence" value="ECO:0007669"/>
    <property type="project" value="UniProtKB-SubCell"/>
</dbReference>
<dbReference type="InterPro" id="IPR051214">
    <property type="entry name" value="GH32_Enzymes"/>
</dbReference>
<keyword evidence="6 8" id="KW-0326">Glycosidase</keyword>
<comment type="function">
    <text evidence="9">Enables the bacterium to metabolize sucrose as a sole carbon source.</text>
</comment>
<dbReference type="InterPro" id="IPR018053">
    <property type="entry name" value="Glyco_hydro_32_AS"/>
</dbReference>
<dbReference type="InterPro" id="IPR013148">
    <property type="entry name" value="Glyco_hydro_32_N"/>
</dbReference>
<feature type="domain" description="Glycosyl hydrolase family 32 N-terminal" evidence="10">
    <location>
        <begin position="30"/>
        <end position="335"/>
    </location>
</feature>
<gene>
    <name evidence="12" type="ORF">B0H94_108145</name>
</gene>
<dbReference type="PANTHER" id="PTHR43101:SF1">
    <property type="entry name" value="BETA-FRUCTOSIDASE"/>
    <property type="match status" value="1"/>
</dbReference>
<dbReference type="Pfam" id="PF08244">
    <property type="entry name" value="Glyco_hydro_32C"/>
    <property type="match status" value="1"/>
</dbReference>
<evidence type="ECO:0000259" key="10">
    <source>
        <dbReference type="Pfam" id="PF00251"/>
    </source>
</evidence>
<reference evidence="12 13" key="1">
    <citation type="submission" date="2018-03" db="EMBL/GenBank/DDBJ databases">
        <title>Genomic Encyclopedia of Type Strains, Phase III (KMG-III): the genomes of soil and plant-associated and newly described type strains.</title>
        <authorList>
            <person name="Whitman W."/>
        </authorList>
    </citation>
    <scope>NUCLEOTIDE SEQUENCE [LARGE SCALE GENOMIC DNA]</scope>
    <source>
        <strain evidence="12 13">CGMCC 1.07653</strain>
    </source>
</reference>
<comment type="similarity">
    <text evidence="2 8">Belongs to the glycosyl hydrolase 32 family.</text>
</comment>
<dbReference type="CDD" id="cd18623">
    <property type="entry name" value="GH32_ScrB-like"/>
    <property type="match status" value="1"/>
</dbReference>
<dbReference type="UniPathway" id="UPA00238"/>
<dbReference type="AlphaFoldDB" id="A0A2P8HE90"/>
<keyword evidence="9" id="KW-0119">Carbohydrate metabolism</keyword>
<evidence type="ECO:0000256" key="7">
    <source>
        <dbReference type="ARBA" id="ARBA00033367"/>
    </source>
</evidence>
<dbReference type="PANTHER" id="PTHR43101">
    <property type="entry name" value="BETA-FRUCTOSIDASE"/>
    <property type="match status" value="1"/>
</dbReference>
<feature type="domain" description="Glycosyl hydrolase family 32 C-terminal" evidence="11">
    <location>
        <begin position="338"/>
        <end position="449"/>
    </location>
</feature>
<comment type="pathway">
    <text evidence="1 9">Glycan biosynthesis; sucrose metabolism.</text>
</comment>
<comment type="subcellular location">
    <subcellularLocation>
        <location evidence="9">Cytoplasm</location>
    </subcellularLocation>
</comment>
<dbReference type="NCBIfam" id="TIGR01322">
    <property type="entry name" value="scrB_fam"/>
    <property type="match status" value="1"/>
</dbReference>
<evidence type="ECO:0000256" key="5">
    <source>
        <dbReference type="ARBA" id="ARBA00022801"/>
    </source>
</evidence>
<dbReference type="GO" id="GO:0004564">
    <property type="term" value="F:beta-fructofuranosidase activity"/>
    <property type="evidence" value="ECO:0007669"/>
    <property type="project" value="UniProtKB-EC"/>
</dbReference>
<dbReference type="SMART" id="SM00640">
    <property type="entry name" value="Glyco_32"/>
    <property type="match status" value="1"/>
</dbReference>
<evidence type="ECO:0000259" key="11">
    <source>
        <dbReference type="Pfam" id="PF08244"/>
    </source>
</evidence>
<dbReference type="SUPFAM" id="SSF75005">
    <property type="entry name" value="Arabinanase/levansucrase/invertase"/>
    <property type="match status" value="1"/>
</dbReference>
<dbReference type="RefSeq" id="WP_245893949.1">
    <property type="nucleotide sequence ID" value="NZ_PYAV01000008.1"/>
</dbReference>
<proteinExistence type="inferred from homology"/>
<keyword evidence="5 8" id="KW-0378">Hydrolase</keyword>
<dbReference type="Pfam" id="PF00251">
    <property type="entry name" value="Glyco_hydro_32N"/>
    <property type="match status" value="1"/>
</dbReference>
<dbReference type="InterPro" id="IPR023296">
    <property type="entry name" value="Glyco_hydro_beta-prop_sf"/>
</dbReference>
<dbReference type="InterPro" id="IPR013189">
    <property type="entry name" value="Glyco_hydro_32_C"/>
</dbReference>
<evidence type="ECO:0000256" key="3">
    <source>
        <dbReference type="ARBA" id="ARBA00012758"/>
    </source>
</evidence>
<evidence type="ECO:0000256" key="8">
    <source>
        <dbReference type="RuleBase" id="RU362110"/>
    </source>
</evidence>
<name>A0A2P8HE90_9BACI</name>
<dbReference type="PROSITE" id="PS00609">
    <property type="entry name" value="GLYCOSYL_HYDROL_F32"/>
    <property type="match status" value="1"/>
</dbReference>
<accession>A0A2P8HE90</accession>
<evidence type="ECO:0000256" key="4">
    <source>
        <dbReference type="ARBA" id="ARBA00019623"/>
    </source>
</evidence>
<sequence>MMSAREQELRNQAERALQSAATDDYRQHFHIQPPVGLLNDPNGLIEFQGEYHVFYQWNPFETAHGAKFWAHMTSTDLVHWQWHEPALVPSEWYEKNGCYSGSAVVVGDELWLYYTGNVKGENNERFTYQCLAVSADGRTFHKEGPVLNLPDGYTPHFRDPKVWLEDETFYMVIGAQNEQETGRAPVFTSTDGRSFEQLGEVSESGTESLGAFGYMWECPDLFSLNDTDVLLFSPQGLEADGTKYQNVFQAGYVAGTWDQTTGRLHHGAFHELDEGFEFYAPQTFTDRYGRRLMFGWMGVPEQYEKSQPTVTNGWVHCLTLPRVLTYSGGRIYQQPAEELKKLRQDQQHFVTTGEGLEIHAGSAYEFEFEPKQDSRWSLMFGDGALLEWDPVKRRLICTRTNWETGEEEKRVAEISTMEKLQGFVDASSIELFINNGEKVMTARIFPNHRAFRYEGKAGNQLTLYPFAALDE</sequence>
<evidence type="ECO:0000256" key="2">
    <source>
        <dbReference type="ARBA" id="ARBA00009902"/>
    </source>
</evidence>
<dbReference type="Gene3D" id="2.115.10.20">
    <property type="entry name" value="Glycosyl hydrolase domain, family 43"/>
    <property type="match status" value="1"/>
</dbReference>
<dbReference type="EC" id="3.2.1.26" evidence="3 8"/>
<protein>
    <recommendedName>
        <fullName evidence="4 8">Sucrose-6-phosphate hydrolase</fullName>
        <ecNumber evidence="3 8">3.2.1.26</ecNumber>
    </recommendedName>
    <alternativeName>
        <fullName evidence="7 9">Invertase</fullName>
    </alternativeName>
</protein>
<keyword evidence="9" id="KW-0963">Cytoplasm</keyword>
<evidence type="ECO:0000256" key="1">
    <source>
        <dbReference type="ARBA" id="ARBA00004914"/>
    </source>
</evidence>
<dbReference type="GO" id="GO:0005985">
    <property type="term" value="P:sucrose metabolic process"/>
    <property type="evidence" value="ECO:0007669"/>
    <property type="project" value="UniProtKB-UniPathway"/>
</dbReference>
<dbReference type="SUPFAM" id="SSF49899">
    <property type="entry name" value="Concanavalin A-like lectins/glucanases"/>
    <property type="match status" value="1"/>
</dbReference>
<dbReference type="InterPro" id="IPR001362">
    <property type="entry name" value="Glyco_hydro_32"/>
</dbReference>
<evidence type="ECO:0000256" key="6">
    <source>
        <dbReference type="ARBA" id="ARBA00023295"/>
    </source>
</evidence>
<evidence type="ECO:0000256" key="9">
    <source>
        <dbReference type="RuleBase" id="RU365015"/>
    </source>
</evidence>
<comment type="caution">
    <text evidence="12">The sequence shown here is derived from an EMBL/GenBank/DDBJ whole genome shotgun (WGS) entry which is preliminary data.</text>
</comment>
<dbReference type="InterPro" id="IPR013320">
    <property type="entry name" value="ConA-like_dom_sf"/>
</dbReference>